<feature type="chain" id="PRO_5035889721" description="Secreted protein" evidence="1">
    <location>
        <begin position="18"/>
        <end position="67"/>
    </location>
</feature>
<dbReference type="Proteomes" id="UP000807159">
    <property type="component" value="Chromosome 7"/>
</dbReference>
<evidence type="ECO:0000313" key="3">
    <source>
        <dbReference type="Proteomes" id="UP000807159"/>
    </source>
</evidence>
<dbReference type="AlphaFoldDB" id="A0A8T2YE25"/>
<dbReference type="EMBL" id="JACEGQ020000007">
    <property type="protein sequence ID" value="KAH8503249.1"/>
    <property type="molecule type" value="Genomic_DNA"/>
</dbReference>
<protein>
    <recommendedName>
        <fullName evidence="4">Secreted protein</fullName>
    </recommendedName>
</protein>
<evidence type="ECO:0000256" key="1">
    <source>
        <dbReference type="SAM" id="SignalP"/>
    </source>
</evidence>
<keyword evidence="1" id="KW-0732">Signal</keyword>
<organism evidence="2 3">
    <name type="scientific">Populus deltoides</name>
    <name type="common">Eastern poplar</name>
    <name type="synonym">Eastern cottonwood</name>
    <dbReference type="NCBI Taxonomy" id="3696"/>
    <lineage>
        <taxon>Eukaryota</taxon>
        <taxon>Viridiplantae</taxon>
        <taxon>Streptophyta</taxon>
        <taxon>Embryophyta</taxon>
        <taxon>Tracheophyta</taxon>
        <taxon>Spermatophyta</taxon>
        <taxon>Magnoliopsida</taxon>
        <taxon>eudicotyledons</taxon>
        <taxon>Gunneridae</taxon>
        <taxon>Pentapetalae</taxon>
        <taxon>rosids</taxon>
        <taxon>fabids</taxon>
        <taxon>Malpighiales</taxon>
        <taxon>Salicaceae</taxon>
        <taxon>Saliceae</taxon>
        <taxon>Populus</taxon>
    </lineage>
</organism>
<gene>
    <name evidence="2" type="ORF">H0E87_014514</name>
</gene>
<proteinExistence type="predicted"/>
<keyword evidence="3" id="KW-1185">Reference proteome</keyword>
<evidence type="ECO:0000313" key="2">
    <source>
        <dbReference type="EMBL" id="KAH8503249.1"/>
    </source>
</evidence>
<reference evidence="2" key="1">
    <citation type="journal article" date="2021" name="J. Hered.">
        <title>Genome Assembly of Salicaceae Populus deltoides (Eastern Cottonwood) I-69 Based on Nanopore Sequencing and Hi-C Technologies.</title>
        <authorList>
            <person name="Bai S."/>
            <person name="Wu H."/>
            <person name="Zhang J."/>
            <person name="Pan Z."/>
            <person name="Zhao W."/>
            <person name="Li Z."/>
            <person name="Tong C."/>
        </authorList>
    </citation>
    <scope>NUCLEOTIDE SEQUENCE</scope>
    <source>
        <tissue evidence="2">Leaf</tissue>
    </source>
</reference>
<sequence>MLGLLVVASAILELTVALGCCCGWEEEEMTSTAEEGDRGSVGCCPLIGEGDEEGNEGCRVFTSSTVM</sequence>
<name>A0A8T2YE25_POPDE</name>
<accession>A0A8T2YE25</accession>
<evidence type="ECO:0008006" key="4">
    <source>
        <dbReference type="Google" id="ProtNLM"/>
    </source>
</evidence>
<feature type="non-terminal residue" evidence="2">
    <location>
        <position position="67"/>
    </location>
</feature>
<feature type="signal peptide" evidence="1">
    <location>
        <begin position="1"/>
        <end position="17"/>
    </location>
</feature>
<comment type="caution">
    <text evidence="2">The sequence shown here is derived from an EMBL/GenBank/DDBJ whole genome shotgun (WGS) entry which is preliminary data.</text>
</comment>